<reference evidence="9" key="1">
    <citation type="submission" date="2023-08" db="EMBL/GenBank/DDBJ databases">
        <title>Black Yeasts Isolated from many extreme environments.</title>
        <authorList>
            <person name="Coleine C."/>
            <person name="Stajich J.E."/>
            <person name="Selbmann L."/>
        </authorList>
    </citation>
    <scope>NUCLEOTIDE SEQUENCE</scope>
    <source>
        <strain evidence="9">CCFEE 5810</strain>
    </source>
</reference>
<dbReference type="Pfam" id="PF00512">
    <property type="entry name" value="HisKA"/>
    <property type="match status" value="1"/>
</dbReference>
<keyword evidence="5" id="KW-0418">Kinase</keyword>
<dbReference type="Gene3D" id="3.40.50.2300">
    <property type="match status" value="1"/>
</dbReference>
<evidence type="ECO:0000313" key="9">
    <source>
        <dbReference type="EMBL" id="KAK5691457.1"/>
    </source>
</evidence>
<keyword evidence="3 6" id="KW-0597">Phosphoprotein</keyword>
<dbReference type="AlphaFoldDB" id="A0AAN7ZL13"/>
<evidence type="ECO:0000256" key="6">
    <source>
        <dbReference type="PROSITE-ProRule" id="PRU00169"/>
    </source>
</evidence>
<evidence type="ECO:0000259" key="7">
    <source>
        <dbReference type="PROSITE" id="PS50109"/>
    </source>
</evidence>
<dbReference type="Gene3D" id="3.30.450.20">
    <property type="entry name" value="PAS domain"/>
    <property type="match status" value="1"/>
</dbReference>
<organism evidence="9 10">
    <name type="scientific">Elasticomyces elasticus</name>
    <dbReference type="NCBI Taxonomy" id="574655"/>
    <lineage>
        <taxon>Eukaryota</taxon>
        <taxon>Fungi</taxon>
        <taxon>Dikarya</taxon>
        <taxon>Ascomycota</taxon>
        <taxon>Pezizomycotina</taxon>
        <taxon>Dothideomycetes</taxon>
        <taxon>Dothideomycetidae</taxon>
        <taxon>Mycosphaerellales</taxon>
        <taxon>Teratosphaeriaceae</taxon>
        <taxon>Elasticomyces</taxon>
    </lineage>
</organism>
<comment type="caution">
    <text evidence="9">The sequence shown here is derived from an EMBL/GenBank/DDBJ whole genome shotgun (WGS) entry which is preliminary data.</text>
</comment>
<dbReference type="PROSITE" id="PS50110">
    <property type="entry name" value="RESPONSE_REGULATORY"/>
    <property type="match status" value="1"/>
</dbReference>
<evidence type="ECO:0000256" key="2">
    <source>
        <dbReference type="ARBA" id="ARBA00012438"/>
    </source>
</evidence>
<name>A0AAN7ZL13_9PEZI</name>
<dbReference type="EC" id="2.7.13.3" evidence="2"/>
<dbReference type="InterPro" id="IPR011006">
    <property type="entry name" value="CheY-like_superfamily"/>
</dbReference>
<accession>A0AAN7ZL13</accession>
<dbReference type="InterPro" id="IPR035965">
    <property type="entry name" value="PAS-like_dom_sf"/>
</dbReference>
<evidence type="ECO:0000256" key="5">
    <source>
        <dbReference type="ARBA" id="ARBA00022777"/>
    </source>
</evidence>
<gene>
    <name evidence="9" type="ORF">LTR97_011450</name>
</gene>
<evidence type="ECO:0000256" key="3">
    <source>
        <dbReference type="ARBA" id="ARBA00022553"/>
    </source>
</evidence>
<dbReference type="GO" id="GO:0000155">
    <property type="term" value="F:phosphorelay sensor kinase activity"/>
    <property type="evidence" value="ECO:0007669"/>
    <property type="project" value="InterPro"/>
</dbReference>
<dbReference type="SMART" id="SM00388">
    <property type="entry name" value="HisKA"/>
    <property type="match status" value="1"/>
</dbReference>
<dbReference type="PANTHER" id="PTHR43047">
    <property type="entry name" value="TWO-COMPONENT HISTIDINE PROTEIN KINASE"/>
    <property type="match status" value="1"/>
</dbReference>
<dbReference type="Gene3D" id="1.10.287.130">
    <property type="match status" value="1"/>
</dbReference>
<dbReference type="InterPro" id="IPR036097">
    <property type="entry name" value="HisK_dim/P_sf"/>
</dbReference>
<dbReference type="Proteomes" id="UP001310594">
    <property type="component" value="Unassembled WGS sequence"/>
</dbReference>
<dbReference type="GO" id="GO:0005886">
    <property type="term" value="C:plasma membrane"/>
    <property type="evidence" value="ECO:0007669"/>
    <property type="project" value="TreeGrafter"/>
</dbReference>
<dbReference type="SUPFAM" id="SSF47384">
    <property type="entry name" value="Homodimeric domain of signal transducing histidine kinase"/>
    <property type="match status" value="1"/>
</dbReference>
<feature type="modified residue" description="4-aspartylphosphate" evidence="6">
    <location>
        <position position="497"/>
    </location>
</feature>
<keyword evidence="4" id="KW-0808">Transferase</keyword>
<dbReference type="SUPFAM" id="SSF55874">
    <property type="entry name" value="ATPase domain of HSP90 chaperone/DNA topoisomerase II/histidine kinase"/>
    <property type="match status" value="1"/>
</dbReference>
<dbReference type="CDD" id="cd17546">
    <property type="entry name" value="REC_hyHK_CKI1_RcsC-like"/>
    <property type="match status" value="1"/>
</dbReference>
<dbReference type="Pfam" id="PF02518">
    <property type="entry name" value="HATPase_c"/>
    <property type="match status" value="1"/>
</dbReference>
<protein>
    <recommendedName>
        <fullName evidence="2">histidine kinase</fullName>
        <ecNumber evidence="2">2.7.13.3</ecNumber>
    </recommendedName>
</protein>
<sequence>MQYCNPAWFLITGHAPVSNYADIDWRTVMSDEDIIDSHWDVLVNKKQAVNFQFRLRREWSNGLGDHGPAWVMASAYPELSNDGRVLSVAGTLTDISQLVWAESVQKLRTEEAIEAKRQQDNFIDMTSHEIRNPLGAVIHCADMIVSSLTDMTDLLGGTMSPLPADKRLQFEELRDGALESVNTIITCSSHQRRIVDDILSLSKLDSRLITIVPSPVRFDSILVEAAKMFDADAKKAGVELRVAKDKSLGTLEIELIMLDTGRLMQVLINLVTNALKFTQKEAVRVVALTMGASRTKLPEQDLDVEFVPPNNLRERGSADNTDWGGGEEIYLYFKVSDTGCGFSDEQKVMIFERFAQASPRTHSQYGGTGLGLFITRELIELHGGEIGVSSRPGGGAAFAFYITARSVLPPKAASGTSTPMTSSQQLEPKPARRSYSLLIVEDNVVNQKVMRKQLEKLGHTVYVVSHGGEALEFLKTTAYWRDNTADDAVTLEAVLMDIEMPVMNGFTCAREIRGAQARGEMEGHLPVIAVSANARHEQINHALECGMDDTIAKPYRILDLISKIERLVSG</sequence>
<feature type="domain" description="Histidine kinase" evidence="7">
    <location>
        <begin position="125"/>
        <end position="406"/>
    </location>
</feature>
<evidence type="ECO:0000256" key="1">
    <source>
        <dbReference type="ARBA" id="ARBA00000085"/>
    </source>
</evidence>
<feature type="domain" description="Response regulatory" evidence="8">
    <location>
        <begin position="436"/>
        <end position="568"/>
    </location>
</feature>
<dbReference type="InterPro" id="IPR005467">
    <property type="entry name" value="His_kinase_dom"/>
</dbReference>
<dbReference type="SUPFAM" id="SSF55785">
    <property type="entry name" value="PYP-like sensor domain (PAS domain)"/>
    <property type="match status" value="1"/>
</dbReference>
<proteinExistence type="predicted"/>
<dbReference type="EMBL" id="JAVRQU010000021">
    <property type="protein sequence ID" value="KAK5691457.1"/>
    <property type="molecule type" value="Genomic_DNA"/>
</dbReference>
<comment type="catalytic activity">
    <reaction evidence="1">
        <text>ATP + protein L-histidine = ADP + protein N-phospho-L-histidine.</text>
        <dbReference type="EC" id="2.7.13.3"/>
    </reaction>
</comment>
<dbReference type="PROSITE" id="PS50109">
    <property type="entry name" value="HIS_KIN"/>
    <property type="match status" value="1"/>
</dbReference>
<dbReference type="InterPro" id="IPR003594">
    <property type="entry name" value="HATPase_dom"/>
</dbReference>
<evidence type="ECO:0000313" key="10">
    <source>
        <dbReference type="Proteomes" id="UP001310594"/>
    </source>
</evidence>
<dbReference type="Pfam" id="PF00072">
    <property type="entry name" value="Response_reg"/>
    <property type="match status" value="1"/>
</dbReference>
<dbReference type="SMART" id="SM00448">
    <property type="entry name" value="REC"/>
    <property type="match status" value="1"/>
</dbReference>
<dbReference type="InterPro" id="IPR036890">
    <property type="entry name" value="HATPase_C_sf"/>
</dbReference>
<evidence type="ECO:0000256" key="4">
    <source>
        <dbReference type="ARBA" id="ARBA00022679"/>
    </source>
</evidence>
<dbReference type="Gene3D" id="3.30.565.10">
    <property type="entry name" value="Histidine kinase-like ATPase, C-terminal domain"/>
    <property type="match status" value="1"/>
</dbReference>
<dbReference type="InterPro" id="IPR001789">
    <property type="entry name" value="Sig_transdc_resp-reg_receiver"/>
</dbReference>
<dbReference type="PANTHER" id="PTHR43047:SF72">
    <property type="entry name" value="OSMOSENSING HISTIDINE PROTEIN KINASE SLN1"/>
    <property type="match status" value="1"/>
</dbReference>
<dbReference type="GO" id="GO:0009927">
    <property type="term" value="F:histidine phosphotransfer kinase activity"/>
    <property type="evidence" value="ECO:0007669"/>
    <property type="project" value="TreeGrafter"/>
</dbReference>
<evidence type="ECO:0000259" key="8">
    <source>
        <dbReference type="PROSITE" id="PS50110"/>
    </source>
</evidence>
<dbReference type="InterPro" id="IPR004358">
    <property type="entry name" value="Sig_transdc_His_kin-like_C"/>
</dbReference>
<dbReference type="SUPFAM" id="SSF52172">
    <property type="entry name" value="CheY-like"/>
    <property type="match status" value="1"/>
</dbReference>
<dbReference type="SMART" id="SM00387">
    <property type="entry name" value="HATPase_c"/>
    <property type="match status" value="1"/>
</dbReference>
<dbReference type="PRINTS" id="PR00344">
    <property type="entry name" value="BCTRLSENSOR"/>
</dbReference>
<dbReference type="InterPro" id="IPR003661">
    <property type="entry name" value="HisK_dim/P_dom"/>
</dbReference>
<dbReference type="CDD" id="cd00082">
    <property type="entry name" value="HisKA"/>
    <property type="match status" value="1"/>
</dbReference>